<proteinExistence type="predicted"/>
<sequence>MHFSSPLPTQPYLNYRIIGVVDNFAYISDDVSTANATTLKMKPSLRILKKNIFDNSEAKHFWKRKFKALGCWDCDETNASLAIYGMSPCKEFIYALATKIVAYDEESNMIAVLWDLFKIKISDGSYSSYDLDIDVSQTDLAQSFQRERCTICKFTELKCINDEEMIIIKFRTIEPVYEIFHIKICQKNTFTMYKQRIILDIPTMNEPLYILHSDLLLKSRNLLAHQSSNEFYLIDEKFQTKVMNRKEDSIKIKRELEVIRAIENGNEIFIIMQDSFSYNYRMYKIIIDNEHHKYTLEFYASFPFAKKPIRSLLYYQDGMILQITHGFLETILLQVPKLSLLSFLSIQKLYNCRLLSKSSSNEEIRRKELPQLETKFYSLHEKVEFAVLTDVEEASEVDIQVLGCSEEELKEIIGMNKNINIIPHFG</sequence>
<keyword evidence="1" id="KW-1185">Reference proteome</keyword>
<accession>A0A914CUR6</accession>
<protein>
    <submittedName>
        <fullName evidence="2">Uncharacterized protein</fullName>
    </submittedName>
</protein>
<reference evidence="2" key="1">
    <citation type="submission" date="2022-11" db="UniProtKB">
        <authorList>
            <consortium name="WormBaseParasite"/>
        </authorList>
    </citation>
    <scope>IDENTIFICATION</scope>
</reference>
<dbReference type="Proteomes" id="UP000887540">
    <property type="component" value="Unplaced"/>
</dbReference>
<dbReference type="WBParaSite" id="ACRNAN_scaffold1399.g8494.t1">
    <property type="protein sequence ID" value="ACRNAN_scaffold1399.g8494.t1"/>
    <property type="gene ID" value="ACRNAN_scaffold1399.g8494"/>
</dbReference>
<organism evidence="1 2">
    <name type="scientific">Acrobeloides nanus</name>
    <dbReference type="NCBI Taxonomy" id="290746"/>
    <lineage>
        <taxon>Eukaryota</taxon>
        <taxon>Metazoa</taxon>
        <taxon>Ecdysozoa</taxon>
        <taxon>Nematoda</taxon>
        <taxon>Chromadorea</taxon>
        <taxon>Rhabditida</taxon>
        <taxon>Tylenchina</taxon>
        <taxon>Cephalobomorpha</taxon>
        <taxon>Cephaloboidea</taxon>
        <taxon>Cephalobidae</taxon>
        <taxon>Acrobeloides</taxon>
    </lineage>
</organism>
<dbReference type="AlphaFoldDB" id="A0A914CUR6"/>
<evidence type="ECO:0000313" key="1">
    <source>
        <dbReference type="Proteomes" id="UP000887540"/>
    </source>
</evidence>
<name>A0A914CUR6_9BILA</name>
<evidence type="ECO:0000313" key="2">
    <source>
        <dbReference type="WBParaSite" id="ACRNAN_scaffold1399.g8494.t1"/>
    </source>
</evidence>